<keyword evidence="3" id="KW-0472">Membrane</keyword>
<sequence>MDVVLPTVTFGTVLYLEAKSPLYTYFTEILEGLTTIRDFQWQAHSINVNLKCLDNSQKPYYLMFCI</sequence>
<evidence type="ECO:0000313" key="4">
    <source>
        <dbReference type="EMBL" id="KAK8068846.1"/>
    </source>
</evidence>
<organism evidence="4 5">
    <name type="scientific">Apiospora phragmitis</name>
    <dbReference type="NCBI Taxonomy" id="2905665"/>
    <lineage>
        <taxon>Eukaryota</taxon>
        <taxon>Fungi</taxon>
        <taxon>Dikarya</taxon>
        <taxon>Ascomycota</taxon>
        <taxon>Pezizomycotina</taxon>
        <taxon>Sordariomycetes</taxon>
        <taxon>Xylariomycetidae</taxon>
        <taxon>Amphisphaeriales</taxon>
        <taxon>Apiosporaceae</taxon>
        <taxon>Apiospora</taxon>
    </lineage>
</organism>
<keyword evidence="1" id="KW-0812">Transmembrane</keyword>
<evidence type="ECO:0000256" key="2">
    <source>
        <dbReference type="ARBA" id="ARBA00022989"/>
    </source>
</evidence>
<evidence type="ECO:0000256" key="1">
    <source>
        <dbReference type="ARBA" id="ARBA00022692"/>
    </source>
</evidence>
<dbReference type="EMBL" id="JAQQWL010000006">
    <property type="protein sequence ID" value="KAK8068846.1"/>
    <property type="molecule type" value="Genomic_DNA"/>
</dbReference>
<accession>A0ABR1VCB8</accession>
<reference evidence="4 5" key="1">
    <citation type="submission" date="2023-01" db="EMBL/GenBank/DDBJ databases">
        <title>Analysis of 21 Apiospora genomes using comparative genomics revels a genus with tremendous synthesis potential of carbohydrate active enzymes and secondary metabolites.</title>
        <authorList>
            <person name="Sorensen T."/>
        </authorList>
    </citation>
    <scope>NUCLEOTIDE SEQUENCE [LARGE SCALE GENOMIC DNA]</scope>
    <source>
        <strain evidence="4 5">CBS 135458</strain>
    </source>
</reference>
<gene>
    <name evidence="4" type="ORF">PG994_005462</name>
</gene>
<dbReference type="Proteomes" id="UP001480595">
    <property type="component" value="Unassembled WGS sequence"/>
</dbReference>
<keyword evidence="2" id="KW-1133">Transmembrane helix</keyword>
<dbReference type="InterPro" id="IPR036640">
    <property type="entry name" value="ABC1_TM_sf"/>
</dbReference>
<dbReference type="RefSeq" id="XP_066716140.1">
    <property type="nucleotide sequence ID" value="XM_066856871.1"/>
</dbReference>
<dbReference type="SUPFAM" id="SSF90123">
    <property type="entry name" value="ABC transporter transmembrane region"/>
    <property type="match status" value="1"/>
</dbReference>
<protein>
    <submittedName>
        <fullName evidence="4">ABC multidrug transporter</fullName>
    </submittedName>
</protein>
<proteinExistence type="predicted"/>
<name>A0ABR1VCB8_9PEZI</name>
<keyword evidence="5" id="KW-1185">Reference proteome</keyword>
<dbReference type="GeneID" id="92089934"/>
<evidence type="ECO:0000256" key="3">
    <source>
        <dbReference type="ARBA" id="ARBA00023136"/>
    </source>
</evidence>
<dbReference type="Gene3D" id="1.20.1560.10">
    <property type="entry name" value="ABC transporter type 1, transmembrane domain"/>
    <property type="match status" value="1"/>
</dbReference>
<comment type="caution">
    <text evidence="4">The sequence shown here is derived from an EMBL/GenBank/DDBJ whole genome shotgun (WGS) entry which is preliminary data.</text>
</comment>
<evidence type="ECO:0000313" key="5">
    <source>
        <dbReference type="Proteomes" id="UP001480595"/>
    </source>
</evidence>